<comment type="caution">
    <text evidence="1">The sequence shown here is derived from an EMBL/GenBank/DDBJ whole genome shotgun (WGS) entry which is preliminary data.</text>
</comment>
<sequence length="215" mass="22974">GIVDRFYFSTDILILERDTGVAWAEVARGETAIRLVQLAERLHTSLTGITPDQHHTAFTPADHTAIGDGAPHHARYTDAEALAAAKAGAGVLEGDLVQLDAVGLPAVDGSQLTGLPAGYTDEEAQATVKANVEVGDLKAPTKALDMNGEDITGVGSITASELHGTTYWGDVYFEDVECPICHLKFKKGDKIMLMVNVVEEKYISAFPVHLKCNES</sequence>
<name>X1TNL4_9ZZZZ</name>
<proteinExistence type="predicted"/>
<dbReference type="EMBL" id="BARW01014926">
    <property type="protein sequence ID" value="GAI81624.1"/>
    <property type="molecule type" value="Genomic_DNA"/>
</dbReference>
<feature type="non-terminal residue" evidence="1">
    <location>
        <position position="1"/>
    </location>
</feature>
<protein>
    <submittedName>
        <fullName evidence="1">Uncharacterized protein</fullName>
    </submittedName>
</protein>
<reference evidence="1" key="1">
    <citation type="journal article" date="2014" name="Front. Microbiol.">
        <title>High frequency of phylogenetically diverse reductive dehalogenase-homologous genes in deep subseafloor sedimentary metagenomes.</title>
        <authorList>
            <person name="Kawai M."/>
            <person name="Futagami T."/>
            <person name="Toyoda A."/>
            <person name="Takaki Y."/>
            <person name="Nishi S."/>
            <person name="Hori S."/>
            <person name="Arai W."/>
            <person name="Tsubouchi T."/>
            <person name="Morono Y."/>
            <person name="Uchiyama I."/>
            <person name="Ito T."/>
            <person name="Fujiyama A."/>
            <person name="Inagaki F."/>
            <person name="Takami H."/>
        </authorList>
    </citation>
    <scope>NUCLEOTIDE SEQUENCE</scope>
    <source>
        <strain evidence="1">Expedition CK06-06</strain>
    </source>
</reference>
<accession>X1TNL4</accession>
<organism evidence="1">
    <name type="scientific">marine sediment metagenome</name>
    <dbReference type="NCBI Taxonomy" id="412755"/>
    <lineage>
        <taxon>unclassified sequences</taxon>
        <taxon>metagenomes</taxon>
        <taxon>ecological metagenomes</taxon>
    </lineage>
</organism>
<gene>
    <name evidence="1" type="ORF">S12H4_26326</name>
</gene>
<dbReference type="AlphaFoldDB" id="X1TNL4"/>
<evidence type="ECO:0000313" key="1">
    <source>
        <dbReference type="EMBL" id="GAI81624.1"/>
    </source>
</evidence>